<proteinExistence type="predicted"/>
<dbReference type="AlphaFoldDB" id="A0A0F9JNA5"/>
<dbReference type="SUPFAM" id="SSF52540">
    <property type="entry name" value="P-loop containing nucleoside triphosphate hydrolases"/>
    <property type="match status" value="1"/>
</dbReference>
<organism evidence="2">
    <name type="scientific">marine sediment metagenome</name>
    <dbReference type="NCBI Taxonomy" id="412755"/>
    <lineage>
        <taxon>unclassified sequences</taxon>
        <taxon>metagenomes</taxon>
        <taxon>ecological metagenomes</taxon>
    </lineage>
</organism>
<comment type="caution">
    <text evidence="2">The sequence shown here is derived from an EMBL/GenBank/DDBJ whole genome shotgun (WGS) entry which is preliminary data.</text>
</comment>
<dbReference type="InterPro" id="IPR027417">
    <property type="entry name" value="P-loop_NTPase"/>
</dbReference>
<dbReference type="Gene3D" id="3.40.50.300">
    <property type="entry name" value="P-loop containing nucleotide triphosphate hydrolases"/>
    <property type="match status" value="1"/>
</dbReference>
<evidence type="ECO:0000259" key="1">
    <source>
        <dbReference type="Pfam" id="PF13304"/>
    </source>
</evidence>
<dbReference type="EMBL" id="LAZR01009689">
    <property type="protein sequence ID" value="KKM71158.1"/>
    <property type="molecule type" value="Genomic_DNA"/>
</dbReference>
<feature type="domain" description="ATPase AAA-type core" evidence="1">
    <location>
        <begin position="128"/>
        <end position="187"/>
    </location>
</feature>
<evidence type="ECO:0000313" key="2">
    <source>
        <dbReference type="EMBL" id="KKM71158.1"/>
    </source>
</evidence>
<gene>
    <name evidence="2" type="ORF">LCGC14_1433500</name>
</gene>
<dbReference type="Pfam" id="PF13304">
    <property type="entry name" value="AAA_21"/>
    <property type="match status" value="1"/>
</dbReference>
<protein>
    <recommendedName>
        <fullName evidence="1">ATPase AAA-type core domain-containing protein</fullName>
    </recommendedName>
</protein>
<name>A0A0F9JNA5_9ZZZZ</name>
<reference evidence="2" key="1">
    <citation type="journal article" date="2015" name="Nature">
        <title>Complex archaea that bridge the gap between prokaryotes and eukaryotes.</title>
        <authorList>
            <person name="Spang A."/>
            <person name="Saw J.H."/>
            <person name="Jorgensen S.L."/>
            <person name="Zaremba-Niedzwiedzka K."/>
            <person name="Martijn J."/>
            <person name="Lind A.E."/>
            <person name="van Eijk R."/>
            <person name="Schleper C."/>
            <person name="Guy L."/>
            <person name="Ettema T.J."/>
        </authorList>
    </citation>
    <scope>NUCLEOTIDE SEQUENCE</scope>
</reference>
<dbReference type="CDD" id="cd00267">
    <property type="entry name" value="ABC_ATPase"/>
    <property type="match status" value="1"/>
</dbReference>
<dbReference type="InterPro" id="IPR003959">
    <property type="entry name" value="ATPase_AAA_core"/>
</dbReference>
<sequence length="215" mass="23395">MNPATERTVKAVQTRAAEASGYTARADDHALELAKTCEGLERQQKLLEEVGVILASMEHAWRKGFEGALTSMVSRGLTLVLGEQTHFTLRSKSRGGTPGLEFALEQGGVEMDIMEAKGGTIVNLVNFLLRLAVILAAQPPLRRVIVLDEAFAHVSAEYVPALAALIRQLCDETGVQIILVTHDPAFADSADVVYEVTQAKGKSHYERVKSKRDVL</sequence>
<accession>A0A0F9JNA5</accession>